<dbReference type="PANTHER" id="PTHR11575:SF6">
    <property type="entry name" value="2',3'-CYCLIC-NUCLEOTIDE 2'-PHOSPHODIESTERASE_3'-NUCLEOTIDASE"/>
    <property type="match status" value="1"/>
</dbReference>
<dbReference type="PANTHER" id="PTHR11575">
    <property type="entry name" value="5'-NUCLEOTIDASE-RELATED"/>
    <property type="match status" value="1"/>
</dbReference>
<dbReference type="GO" id="GO:0016787">
    <property type="term" value="F:hydrolase activity"/>
    <property type="evidence" value="ECO:0007669"/>
    <property type="project" value="UniProtKB-KW"/>
</dbReference>
<dbReference type="Proteomes" id="UP000771749">
    <property type="component" value="Unassembled WGS sequence"/>
</dbReference>
<reference evidence="5" key="1">
    <citation type="submission" date="2020-10" db="EMBL/GenBank/DDBJ databases">
        <authorList>
            <person name="Gilroy R."/>
        </authorList>
    </citation>
    <scope>NUCLEOTIDE SEQUENCE</scope>
    <source>
        <strain evidence="5">F1-3629</strain>
    </source>
</reference>
<feature type="domain" description="Calcineurin-like phosphoesterase" evidence="3">
    <location>
        <begin position="30"/>
        <end position="257"/>
    </location>
</feature>
<keyword evidence="2" id="KW-0378">Hydrolase</keyword>
<dbReference type="PRINTS" id="PR01607">
    <property type="entry name" value="APYRASEFAMLY"/>
</dbReference>
<comment type="caution">
    <text evidence="5">The sequence shown here is derived from an EMBL/GenBank/DDBJ whole genome shotgun (WGS) entry which is preliminary data.</text>
</comment>
<dbReference type="InterPro" id="IPR008334">
    <property type="entry name" value="5'-Nucleotdase_C"/>
</dbReference>
<keyword evidence="2" id="KW-0547">Nucleotide-binding</keyword>
<dbReference type="InterPro" id="IPR004843">
    <property type="entry name" value="Calcineurin-like_PHP"/>
</dbReference>
<feature type="domain" description="5'-Nucleotidase C-terminal" evidence="4">
    <location>
        <begin position="331"/>
        <end position="508"/>
    </location>
</feature>
<dbReference type="Pfam" id="PF02872">
    <property type="entry name" value="5_nucleotid_C"/>
    <property type="match status" value="1"/>
</dbReference>
<evidence type="ECO:0000256" key="2">
    <source>
        <dbReference type="RuleBase" id="RU362119"/>
    </source>
</evidence>
<protein>
    <submittedName>
        <fullName evidence="5">Bifunctional metallophosphatase/5'-nucleotidase</fullName>
    </submittedName>
</protein>
<dbReference type="InterPro" id="IPR006179">
    <property type="entry name" value="5_nucleotidase/apyrase"/>
</dbReference>
<dbReference type="PROSITE" id="PS51257">
    <property type="entry name" value="PROKAR_LIPOPROTEIN"/>
    <property type="match status" value="1"/>
</dbReference>
<dbReference type="SUPFAM" id="SSF56300">
    <property type="entry name" value="Metallo-dependent phosphatases"/>
    <property type="match status" value="1"/>
</dbReference>
<dbReference type="GO" id="GO:0000166">
    <property type="term" value="F:nucleotide binding"/>
    <property type="evidence" value="ECO:0007669"/>
    <property type="project" value="UniProtKB-KW"/>
</dbReference>
<evidence type="ECO:0000259" key="4">
    <source>
        <dbReference type="Pfam" id="PF02872"/>
    </source>
</evidence>
<dbReference type="InterPro" id="IPR036907">
    <property type="entry name" value="5'-Nucleotdase_C_sf"/>
</dbReference>
<feature type="chain" id="PRO_5038164084" evidence="2">
    <location>
        <begin position="22"/>
        <end position="583"/>
    </location>
</feature>
<dbReference type="SUPFAM" id="SSF55816">
    <property type="entry name" value="5'-nucleotidase (syn. UDP-sugar hydrolase), C-terminal domain"/>
    <property type="match status" value="1"/>
</dbReference>
<dbReference type="AlphaFoldDB" id="A0A940DMK3"/>
<organism evidence="5 6">
    <name type="scientific">Candidatus Cryptobacteroides gallistercoris</name>
    <dbReference type="NCBI Taxonomy" id="2840765"/>
    <lineage>
        <taxon>Bacteria</taxon>
        <taxon>Pseudomonadati</taxon>
        <taxon>Bacteroidota</taxon>
        <taxon>Bacteroidia</taxon>
        <taxon>Bacteroidales</taxon>
        <taxon>Candidatus Cryptobacteroides</taxon>
    </lineage>
</organism>
<feature type="signal peptide" evidence="2">
    <location>
        <begin position="1"/>
        <end position="21"/>
    </location>
</feature>
<dbReference type="InterPro" id="IPR029052">
    <property type="entry name" value="Metallo-depent_PP-like"/>
</dbReference>
<evidence type="ECO:0000313" key="5">
    <source>
        <dbReference type="EMBL" id="MBO8453868.1"/>
    </source>
</evidence>
<evidence type="ECO:0000256" key="1">
    <source>
        <dbReference type="ARBA" id="ARBA00022729"/>
    </source>
</evidence>
<gene>
    <name evidence="5" type="ORF">IAC07_03980</name>
</gene>
<name>A0A940DMK3_9BACT</name>
<proteinExistence type="inferred from homology"/>
<dbReference type="GO" id="GO:0009166">
    <property type="term" value="P:nucleotide catabolic process"/>
    <property type="evidence" value="ECO:0007669"/>
    <property type="project" value="InterPro"/>
</dbReference>
<dbReference type="EMBL" id="JADIMJ010000064">
    <property type="protein sequence ID" value="MBO8453868.1"/>
    <property type="molecule type" value="Genomic_DNA"/>
</dbReference>
<accession>A0A940DMK3</accession>
<dbReference type="Pfam" id="PF00149">
    <property type="entry name" value="Metallophos"/>
    <property type="match status" value="1"/>
</dbReference>
<comment type="similarity">
    <text evidence="2">Belongs to the 5'-nucleotidase family.</text>
</comment>
<dbReference type="Gene3D" id="3.60.21.10">
    <property type="match status" value="1"/>
</dbReference>
<evidence type="ECO:0000259" key="3">
    <source>
        <dbReference type="Pfam" id="PF00149"/>
    </source>
</evidence>
<keyword evidence="1 2" id="KW-0732">Signal</keyword>
<evidence type="ECO:0000313" key="6">
    <source>
        <dbReference type="Proteomes" id="UP000771749"/>
    </source>
</evidence>
<reference evidence="5" key="2">
    <citation type="journal article" date="2021" name="PeerJ">
        <title>Extensive microbial diversity within the chicken gut microbiome revealed by metagenomics and culture.</title>
        <authorList>
            <person name="Gilroy R."/>
            <person name="Ravi A."/>
            <person name="Getino M."/>
            <person name="Pursley I."/>
            <person name="Horton D.L."/>
            <person name="Alikhan N.F."/>
            <person name="Baker D."/>
            <person name="Gharbi K."/>
            <person name="Hall N."/>
            <person name="Watson M."/>
            <person name="Adriaenssens E.M."/>
            <person name="Foster-Nyarko E."/>
            <person name="Jarju S."/>
            <person name="Secka A."/>
            <person name="Antonio M."/>
            <person name="Oren A."/>
            <person name="Chaudhuri R.R."/>
            <person name="La Ragione R."/>
            <person name="Hildebrand F."/>
            <person name="Pallen M.J."/>
        </authorList>
    </citation>
    <scope>NUCLEOTIDE SEQUENCE</scope>
    <source>
        <strain evidence="5">F1-3629</strain>
    </source>
</reference>
<sequence>MKKIFLLSMSSLIMLMLSACGGPKDGRYTFRILTTNDVHGCYFDSVYVGDRTKNSLLAVSYLVDSVRAAAGGENVVLIDAGDCLQGDNAAYYFNYVDTVTPHLYGRMADYMKYDAVAVGNHDIETGHPVYDRLDREMKTPLLAANAIADATGKPYFQDYVILKRHGVRIAVLGYTNPNMKNWLSYSLWSGMKFESLIPLVQKDVDRVIEKEKPHLVIVAVHAGTGNGDGTQLESQGMDLFKSLKGVDFLICAHDHRPFVAQGDSICLINSGSHCRNVGSGTVTMEFRDGKCVSKTLEAGLMPVRRDKVDNEMKEVFRPDYEAVKEFTLRPVGELEVPLRTRDAYAGMSDYINLLHAVSLSVPEARLSLAAPLTFNGYVRPGTLLYNDLFTVYPFENQLYVVRMTGKEVRDCLEYSYAAWVNTVKGSGDEHILRIVNEPDPRTGQKRWSFVGRSYNFDSAGGLVYDVDVTKPAGSRITVKSLADGSPFSEEAEYNVAMTSYRASGGGGILREGAGIDTDSIDSRIVARYPEIRELVYGYLQEHGSIDPDVIGNPELIGEWHFIPAAIADRLMDKDMRLMFPPRK</sequence>
<dbReference type="Gene3D" id="3.90.780.10">
    <property type="entry name" value="5'-Nucleotidase, C-terminal domain"/>
    <property type="match status" value="1"/>
</dbReference>
<dbReference type="GO" id="GO:0030288">
    <property type="term" value="C:outer membrane-bounded periplasmic space"/>
    <property type="evidence" value="ECO:0007669"/>
    <property type="project" value="TreeGrafter"/>
</dbReference>